<keyword evidence="2" id="KW-1185">Reference proteome</keyword>
<dbReference type="STRING" id="369401.SAMN05428642_1011203"/>
<dbReference type="AlphaFoldDB" id="A0A1K2IF13"/>
<proteinExistence type="predicted"/>
<dbReference type="PANTHER" id="PTHR48098:SF1">
    <property type="entry name" value="DIACYLGLYCEROL ACYLTRANSFERASE_MYCOLYLTRANSFERASE AG85A"/>
    <property type="match status" value="1"/>
</dbReference>
<evidence type="ECO:0000313" key="1">
    <source>
        <dbReference type="EMBL" id="SFZ90880.1"/>
    </source>
</evidence>
<dbReference type="SUPFAM" id="SSF53474">
    <property type="entry name" value="alpha/beta-Hydrolases"/>
    <property type="match status" value="1"/>
</dbReference>
<dbReference type="EMBL" id="FPKV01000001">
    <property type="protein sequence ID" value="SFZ90880.1"/>
    <property type="molecule type" value="Genomic_DNA"/>
</dbReference>
<sequence length="282" mass="32348">MKKVIFICFIFLLGCHASKINENLESKVLKKSFFSKELNKSVNYEIYFPANYNNQKKNHIIYLLHGHGGSEDDWFSKKEGNTKILLDSLIQIKAIKPLIAVTLNAENSWYVDSKTNMESAYIKEFIPFIETNYNIKTNQETRLIAGNSAGGYGALGYSLKYPYLFKAAILLSPAAYYPSPPETSSSLKIDVFKTDGIFNDSVWQSYSYKKLIDSNKEITNYPTFYISTGDDDSYNIFTVIADLRAFFIEQNIKNEVLVINGGHDWDVWHKCFTNDLIRVFND</sequence>
<dbReference type="OrthoDB" id="9803578at2"/>
<dbReference type="GO" id="GO:0016747">
    <property type="term" value="F:acyltransferase activity, transferring groups other than amino-acyl groups"/>
    <property type="evidence" value="ECO:0007669"/>
    <property type="project" value="TreeGrafter"/>
</dbReference>
<dbReference type="PROSITE" id="PS51257">
    <property type="entry name" value="PROKAR_LIPOPROTEIN"/>
    <property type="match status" value="1"/>
</dbReference>
<name>A0A1K2IF13_9FLAO</name>
<accession>A0A1K2IF13</accession>
<dbReference type="RefSeq" id="WP_072400801.1">
    <property type="nucleotide sequence ID" value="NZ_FPKV01000001.1"/>
</dbReference>
<dbReference type="InterPro" id="IPR050583">
    <property type="entry name" value="Mycobacterial_A85_antigen"/>
</dbReference>
<gene>
    <name evidence="1" type="ORF">SAMN05428642_1011203</name>
</gene>
<evidence type="ECO:0000313" key="2">
    <source>
        <dbReference type="Proteomes" id="UP000182544"/>
    </source>
</evidence>
<dbReference type="Gene3D" id="3.40.50.1820">
    <property type="entry name" value="alpha/beta hydrolase"/>
    <property type="match status" value="1"/>
</dbReference>
<dbReference type="Pfam" id="PF00756">
    <property type="entry name" value="Esterase"/>
    <property type="match status" value="1"/>
</dbReference>
<protein>
    <submittedName>
        <fullName evidence="1">Enterochelin esterase</fullName>
    </submittedName>
</protein>
<reference evidence="1 2" key="1">
    <citation type="submission" date="2016-10" db="EMBL/GenBank/DDBJ databases">
        <authorList>
            <person name="de Groot N.N."/>
        </authorList>
    </citation>
    <scope>NUCLEOTIDE SEQUENCE [LARGE SCALE GENOMIC DNA]</scope>
    <source>
        <strain evidence="1 2">DSM 18180</strain>
    </source>
</reference>
<dbReference type="PANTHER" id="PTHR48098">
    <property type="entry name" value="ENTEROCHELIN ESTERASE-RELATED"/>
    <property type="match status" value="1"/>
</dbReference>
<dbReference type="InterPro" id="IPR000801">
    <property type="entry name" value="Esterase-like"/>
</dbReference>
<dbReference type="Proteomes" id="UP000182544">
    <property type="component" value="Unassembled WGS sequence"/>
</dbReference>
<dbReference type="InterPro" id="IPR029058">
    <property type="entry name" value="AB_hydrolase_fold"/>
</dbReference>
<organism evidence="1 2">
    <name type="scientific">Flaviramulus basaltis</name>
    <dbReference type="NCBI Taxonomy" id="369401"/>
    <lineage>
        <taxon>Bacteria</taxon>
        <taxon>Pseudomonadati</taxon>
        <taxon>Bacteroidota</taxon>
        <taxon>Flavobacteriia</taxon>
        <taxon>Flavobacteriales</taxon>
        <taxon>Flavobacteriaceae</taxon>
        <taxon>Flaviramulus</taxon>
    </lineage>
</organism>